<sequence>MTDRHLYTQYESADDNFYGSVMVSCDRDYVKNLSRILLQADLLILLQPLLESSSLLYGNNVQGFYPGGCGDKPRSFVNFSAEDAIHLLTLATIIMSQNLGVRPLPLETRLPRLEFRLKNHLKRSPDARDMLI</sequence>
<dbReference type="AlphaFoldDB" id="A0A7J7I482"/>
<comment type="caution">
    <text evidence="1">The sequence shown here is derived from an EMBL/GenBank/DDBJ whole genome shotgun (WGS) entry which is preliminary data.</text>
</comment>
<name>A0A7J7I482_CAMSI</name>
<evidence type="ECO:0000313" key="1">
    <source>
        <dbReference type="EMBL" id="KAF5959194.1"/>
    </source>
</evidence>
<protein>
    <submittedName>
        <fullName evidence="1">Uncharacterized protein</fullName>
    </submittedName>
</protein>
<gene>
    <name evidence="1" type="ORF">HYC85_000403</name>
</gene>
<accession>A0A7J7I482</accession>
<dbReference type="EMBL" id="JACBKZ010000001">
    <property type="protein sequence ID" value="KAF5959194.1"/>
    <property type="molecule type" value="Genomic_DNA"/>
</dbReference>
<proteinExistence type="predicted"/>
<reference evidence="2" key="1">
    <citation type="journal article" date="2020" name="Nat. Commun.">
        <title>Genome assembly of wild tea tree DASZ reveals pedigree and selection history of tea varieties.</title>
        <authorList>
            <person name="Zhang W."/>
            <person name="Zhang Y."/>
            <person name="Qiu H."/>
            <person name="Guo Y."/>
            <person name="Wan H."/>
            <person name="Zhang X."/>
            <person name="Scossa F."/>
            <person name="Alseekh S."/>
            <person name="Zhang Q."/>
            <person name="Wang P."/>
            <person name="Xu L."/>
            <person name="Schmidt M.H."/>
            <person name="Jia X."/>
            <person name="Li D."/>
            <person name="Zhu A."/>
            <person name="Guo F."/>
            <person name="Chen W."/>
            <person name="Ni D."/>
            <person name="Usadel B."/>
            <person name="Fernie A.R."/>
            <person name="Wen W."/>
        </authorList>
    </citation>
    <scope>NUCLEOTIDE SEQUENCE [LARGE SCALE GENOMIC DNA]</scope>
    <source>
        <strain evidence="2">cv. G240</strain>
    </source>
</reference>
<dbReference type="Proteomes" id="UP000593564">
    <property type="component" value="Unassembled WGS sequence"/>
</dbReference>
<keyword evidence="2" id="KW-1185">Reference proteome</keyword>
<evidence type="ECO:0000313" key="2">
    <source>
        <dbReference type="Proteomes" id="UP000593564"/>
    </source>
</evidence>
<organism evidence="1 2">
    <name type="scientific">Camellia sinensis</name>
    <name type="common">Tea plant</name>
    <name type="synonym">Thea sinensis</name>
    <dbReference type="NCBI Taxonomy" id="4442"/>
    <lineage>
        <taxon>Eukaryota</taxon>
        <taxon>Viridiplantae</taxon>
        <taxon>Streptophyta</taxon>
        <taxon>Embryophyta</taxon>
        <taxon>Tracheophyta</taxon>
        <taxon>Spermatophyta</taxon>
        <taxon>Magnoliopsida</taxon>
        <taxon>eudicotyledons</taxon>
        <taxon>Gunneridae</taxon>
        <taxon>Pentapetalae</taxon>
        <taxon>asterids</taxon>
        <taxon>Ericales</taxon>
        <taxon>Theaceae</taxon>
        <taxon>Camellia</taxon>
    </lineage>
</organism>
<reference evidence="1 2" key="2">
    <citation type="submission" date="2020-07" db="EMBL/GenBank/DDBJ databases">
        <title>Genome assembly of wild tea tree DASZ reveals pedigree and selection history of tea varieties.</title>
        <authorList>
            <person name="Zhang W."/>
        </authorList>
    </citation>
    <scope>NUCLEOTIDE SEQUENCE [LARGE SCALE GENOMIC DNA]</scope>
    <source>
        <strain evidence="2">cv. G240</strain>
        <tissue evidence="1">Leaf</tissue>
    </source>
</reference>